<dbReference type="CDD" id="cd00609">
    <property type="entry name" value="AAT_like"/>
    <property type="match status" value="1"/>
</dbReference>
<gene>
    <name evidence="2" type="ORF">IM697_42590</name>
</gene>
<keyword evidence="2" id="KW-0808">Transferase</keyword>
<dbReference type="Pfam" id="PF00155">
    <property type="entry name" value="Aminotran_1_2"/>
    <property type="match status" value="1"/>
</dbReference>
<keyword evidence="3" id="KW-1185">Reference proteome</keyword>
<sequence>MRRARPGTGYPMRRWVFEDARGRYDIDLGDSHVDCSTVGDLPWPADLVLDYGTDAGGDRLRSLVADGYGRGVDHVGITHGAQEALYLLFQALLRPGDHVVVFTPGWQQARVVPQALGCEVSCVGLTADGRPDVVAATELIGPRTRAVVLNSPCNPSGRRLADDETEPLLAALRRHGGHLLLDEEYVADLAADSLLGRFERAVSVSSLSKVYGFPGLRTGWMCGPPELVRAAMDVKHLTTISNSVLTERLAAEVLERREHYLERYRSLTSDGYRALRDWAAGHEGAVRVMAPEGTPFAWLSLHTGETSLSLCRRVLDRGRVLLMPAEVFDSEQGVRVTFAREESVLREGLDRLGALLDDRSG</sequence>
<evidence type="ECO:0000313" key="2">
    <source>
        <dbReference type="EMBL" id="QOV36595.1"/>
    </source>
</evidence>
<dbReference type="SUPFAM" id="SSF53383">
    <property type="entry name" value="PLP-dependent transferases"/>
    <property type="match status" value="1"/>
</dbReference>
<reference evidence="2 3" key="1">
    <citation type="submission" date="2020-10" db="EMBL/GenBank/DDBJ databases">
        <title>Streptomyces ferrugineus complate genome analysis.</title>
        <authorList>
            <person name="Anwar N."/>
        </authorList>
    </citation>
    <scope>NUCLEOTIDE SEQUENCE [LARGE SCALE GENOMIC DNA]</scope>
    <source>
        <strain evidence="2 3">CCTCC AA2014009</strain>
    </source>
</reference>
<dbReference type="InterPro" id="IPR015421">
    <property type="entry name" value="PyrdxlP-dep_Trfase_major"/>
</dbReference>
<feature type="domain" description="Aminotransferase class I/classII large" evidence="1">
    <location>
        <begin position="51"/>
        <end position="352"/>
    </location>
</feature>
<dbReference type="InterPro" id="IPR015422">
    <property type="entry name" value="PyrdxlP-dep_Trfase_small"/>
</dbReference>
<dbReference type="InterPro" id="IPR004839">
    <property type="entry name" value="Aminotransferase_I/II_large"/>
</dbReference>
<dbReference type="Proteomes" id="UP000594205">
    <property type="component" value="Chromosome"/>
</dbReference>
<dbReference type="InterPro" id="IPR015424">
    <property type="entry name" value="PyrdxlP-dep_Trfase"/>
</dbReference>
<name>A0A7M2SLL1_9ACTN</name>
<protein>
    <submittedName>
        <fullName evidence="2">Pyridoxal phosphate-dependent aminotransferase</fullName>
    </submittedName>
</protein>
<evidence type="ECO:0000313" key="3">
    <source>
        <dbReference type="Proteomes" id="UP000594205"/>
    </source>
</evidence>
<dbReference type="Gene3D" id="3.90.1150.10">
    <property type="entry name" value="Aspartate Aminotransferase, domain 1"/>
    <property type="match status" value="1"/>
</dbReference>
<dbReference type="RefSeq" id="WP_194042716.1">
    <property type="nucleotide sequence ID" value="NZ_CP063373.1"/>
</dbReference>
<dbReference type="PANTHER" id="PTHR43510:SF1">
    <property type="entry name" value="AMINOTRANSFERASE FUNCTION, HYPOTHETICAL (EUROFUNG)"/>
    <property type="match status" value="1"/>
</dbReference>
<evidence type="ECO:0000259" key="1">
    <source>
        <dbReference type="Pfam" id="PF00155"/>
    </source>
</evidence>
<organism evidence="2 3">
    <name type="scientific">Streptomyces ferrugineus</name>
    <dbReference type="NCBI Taxonomy" id="1413221"/>
    <lineage>
        <taxon>Bacteria</taxon>
        <taxon>Bacillati</taxon>
        <taxon>Actinomycetota</taxon>
        <taxon>Actinomycetes</taxon>
        <taxon>Kitasatosporales</taxon>
        <taxon>Streptomycetaceae</taxon>
        <taxon>Streptomyces</taxon>
    </lineage>
</organism>
<dbReference type="Gene3D" id="3.40.640.10">
    <property type="entry name" value="Type I PLP-dependent aspartate aminotransferase-like (Major domain)"/>
    <property type="match status" value="1"/>
</dbReference>
<keyword evidence="2" id="KW-0032">Aminotransferase</keyword>
<dbReference type="KEGG" id="sfeu:IM697_42590"/>
<dbReference type="AlphaFoldDB" id="A0A7M2SLL1"/>
<dbReference type="EMBL" id="CP063373">
    <property type="protein sequence ID" value="QOV36595.1"/>
    <property type="molecule type" value="Genomic_DNA"/>
</dbReference>
<accession>A0A7M2SLL1</accession>
<dbReference type="PANTHER" id="PTHR43510">
    <property type="entry name" value="AMINOTRANSFERASE FUNCTION, HYPOTHETICAL (EUROFUNG)"/>
    <property type="match status" value="1"/>
</dbReference>
<dbReference type="GO" id="GO:0008483">
    <property type="term" value="F:transaminase activity"/>
    <property type="evidence" value="ECO:0007669"/>
    <property type="project" value="UniProtKB-KW"/>
</dbReference>
<dbReference type="GO" id="GO:0030170">
    <property type="term" value="F:pyridoxal phosphate binding"/>
    <property type="evidence" value="ECO:0007669"/>
    <property type="project" value="InterPro"/>
</dbReference>
<proteinExistence type="predicted"/>